<evidence type="ECO:0008006" key="9">
    <source>
        <dbReference type="Google" id="ProtNLM"/>
    </source>
</evidence>
<dbReference type="PANTHER" id="PTHR10494">
    <property type="entry name" value="BONE MORPHOGENETIC PROTEIN INHIBITOR, NOGGIN"/>
    <property type="match status" value="1"/>
</dbReference>
<dbReference type="SUPFAM" id="SSF57501">
    <property type="entry name" value="Cystine-knot cytokines"/>
    <property type="match status" value="1"/>
</dbReference>
<dbReference type="EMBL" id="MU827778">
    <property type="protein sequence ID" value="KAJ7340513.1"/>
    <property type="molecule type" value="Genomic_DNA"/>
</dbReference>
<keyword evidence="5 6" id="KW-0732">Signal</keyword>
<name>A0A9W9YIB3_9CNID</name>
<protein>
    <recommendedName>
        <fullName evidence="9">Noggin</fullName>
    </recommendedName>
</protein>
<dbReference type="GO" id="GO:0045596">
    <property type="term" value="P:negative regulation of cell differentiation"/>
    <property type="evidence" value="ECO:0007669"/>
    <property type="project" value="InterPro"/>
</dbReference>
<comment type="similarity">
    <text evidence="2">Belongs to the noggin family.</text>
</comment>
<dbReference type="PANTHER" id="PTHR10494:SF6">
    <property type="entry name" value="NOGGIN"/>
    <property type="match status" value="1"/>
</dbReference>
<dbReference type="AlphaFoldDB" id="A0A9W9YIB3"/>
<dbReference type="OrthoDB" id="5950649at2759"/>
<gene>
    <name evidence="7" type="ORF">OS493_003265</name>
</gene>
<organism evidence="7 8">
    <name type="scientific">Desmophyllum pertusum</name>
    <dbReference type="NCBI Taxonomy" id="174260"/>
    <lineage>
        <taxon>Eukaryota</taxon>
        <taxon>Metazoa</taxon>
        <taxon>Cnidaria</taxon>
        <taxon>Anthozoa</taxon>
        <taxon>Hexacorallia</taxon>
        <taxon>Scleractinia</taxon>
        <taxon>Caryophylliina</taxon>
        <taxon>Caryophylliidae</taxon>
        <taxon>Desmophyllum</taxon>
    </lineage>
</organism>
<keyword evidence="3" id="KW-0217">Developmental protein</keyword>
<dbReference type="Proteomes" id="UP001163046">
    <property type="component" value="Unassembled WGS sequence"/>
</dbReference>
<evidence type="ECO:0000313" key="8">
    <source>
        <dbReference type="Proteomes" id="UP001163046"/>
    </source>
</evidence>
<accession>A0A9W9YIB3</accession>
<feature type="signal peptide" evidence="6">
    <location>
        <begin position="1"/>
        <end position="23"/>
    </location>
</feature>
<proteinExistence type="inferred from homology"/>
<dbReference type="Pfam" id="PF05806">
    <property type="entry name" value="Noggin"/>
    <property type="match status" value="1"/>
</dbReference>
<dbReference type="GO" id="GO:0005615">
    <property type="term" value="C:extracellular space"/>
    <property type="evidence" value="ECO:0007669"/>
    <property type="project" value="TreeGrafter"/>
</dbReference>
<dbReference type="InterPro" id="IPR008717">
    <property type="entry name" value="Noggin"/>
</dbReference>
<comment type="caution">
    <text evidence="7">The sequence shown here is derived from an EMBL/GenBank/DDBJ whole genome shotgun (WGS) entry which is preliminary data.</text>
</comment>
<comment type="subcellular location">
    <subcellularLocation>
        <location evidence="1">Secreted</location>
    </subcellularLocation>
</comment>
<keyword evidence="8" id="KW-1185">Reference proteome</keyword>
<evidence type="ECO:0000313" key="7">
    <source>
        <dbReference type="EMBL" id="KAJ7340513.1"/>
    </source>
</evidence>
<feature type="chain" id="PRO_5040769495" description="Noggin" evidence="6">
    <location>
        <begin position="24"/>
        <end position="242"/>
    </location>
</feature>
<evidence type="ECO:0000256" key="3">
    <source>
        <dbReference type="ARBA" id="ARBA00022473"/>
    </source>
</evidence>
<evidence type="ECO:0000256" key="5">
    <source>
        <dbReference type="ARBA" id="ARBA00022729"/>
    </source>
</evidence>
<keyword evidence="4" id="KW-0964">Secreted</keyword>
<dbReference type="GO" id="GO:0009953">
    <property type="term" value="P:dorsal/ventral pattern formation"/>
    <property type="evidence" value="ECO:0007669"/>
    <property type="project" value="TreeGrafter"/>
</dbReference>
<evidence type="ECO:0000256" key="2">
    <source>
        <dbReference type="ARBA" id="ARBA00007480"/>
    </source>
</evidence>
<dbReference type="Gene3D" id="1.10.287.520">
    <property type="entry name" value="Helix hairpin bin"/>
    <property type="match status" value="1"/>
</dbReference>
<dbReference type="InterPro" id="IPR029034">
    <property type="entry name" value="Cystine-knot_cytokine"/>
</dbReference>
<sequence length="242" mass="28008">MSLLVVVIALLLNQANISPCTHAQKLDSHDVPIHPLGRLQPKDILTGSDVLPINPLERTQPENIDDCDEELQKPTTRDLNERRLRRRLGGTIDERLLSVTEPAHLTNGPIVERVSLRSVTTAEKDFLRHVIRNETIPKLGKVSVSMERFLMKWLIHKSDCPVERTWKDLGFCYWPRWLSMGRCVNKQCSWPHGMSCVPSDPVPVYLLRWHCRKKQRREESEETWGPSFKHFVSVVEVHLSHH</sequence>
<evidence type="ECO:0000256" key="1">
    <source>
        <dbReference type="ARBA" id="ARBA00004613"/>
    </source>
</evidence>
<dbReference type="Gene3D" id="2.10.90.10">
    <property type="entry name" value="Cystine-knot cytokines"/>
    <property type="match status" value="1"/>
</dbReference>
<evidence type="ECO:0000256" key="6">
    <source>
        <dbReference type="SAM" id="SignalP"/>
    </source>
</evidence>
<dbReference type="GO" id="GO:0030514">
    <property type="term" value="P:negative regulation of BMP signaling pathway"/>
    <property type="evidence" value="ECO:0007669"/>
    <property type="project" value="InterPro"/>
</dbReference>
<evidence type="ECO:0000256" key="4">
    <source>
        <dbReference type="ARBA" id="ARBA00022525"/>
    </source>
</evidence>
<reference evidence="7" key="1">
    <citation type="submission" date="2023-01" db="EMBL/GenBank/DDBJ databases">
        <title>Genome assembly of the deep-sea coral Lophelia pertusa.</title>
        <authorList>
            <person name="Herrera S."/>
            <person name="Cordes E."/>
        </authorList>
    </citation>
    <scope>NUCLEOTIDE SEQUENCE</scope>
    <source>
        <strain evidence="7">USNM1676648</strain>
        <tissue evidence="7">Polyp</tissue>
    </source>
</reference>